<evidence type="ECO:0000313" key="2">
    <source>
        <dbReference type="EMBL" id="ETO27159.1"/>
    </source>
</evidence>
<dbReference type="Proteomes" id="UP000023152">
    <property type="component" value="Unassembled WGS sequence"/>
</dbReference>
<dbReference type="Gene3D" id="2.120.10.30">
    <property type="entry name" value="TolB, C-terminal domain"/>
    <property type="match status" value="1"/>
</dbReference>
<dbReference type="EMBL" id="ASPP01007424">
    <property type="protein sequence ID" value="ETO27159.1"/>
    <property type="molecule type" value="Genomic_DNA"/>
</dbReference>
<comment type="caution">
    <text evidence="2">The sequence shown here is derived from an EMBL/GenBank/DDBJ whole genome shotgun (WGS) entry which is preliminary data.</text>
</comment>
<keyword evidence="3" id="KW-1185">Reference proteome</keyword>
<dbReference type="OrthoDB" id="507128at2759"/>
<protein>
    <submittedName>
        <fullName evidence="2">Putative membrane-bound dehydrogenase</fullName>
    </submittedName>
</protein>
<dbReference type="InterPro" id="IPR011041">
    <property type="entry name" value="Quinoprot_gluc/sorb_DH_b-prop"/>
</dbReference>
<keyword evidence="1" id="KW-1133">Transmembrane helix</keyword>
<sequence length="335" mass="37766">MFVFQTVTSNVKLQKKKKKEETLLFLLQNNFFGTPKTIQCWSNMTEKIENGSPFIINASSATNGNSYTLARGVRNSVGMGWHPATDVFYFTDNGRDGLGNDIPDCKLNKLSKVGEHFGFPYCHSEGSGDPYLRDLLVTSYTYNNNSPHTAPLGMLFYTGSMFPTEYTNAIFVNQHGSWNRDVRIGYRTMVLKMSAKSNFTEIGGFEVFLEGWLHLPQNTYWGRPVDVLQLPDGSILISDDYNSVIYRVFYQTNATMYPFITTLESTSVATMATGSTFMLSLFAFCLALSTFVSDILLVFKEYLLSQFSDSNGVLLELVSYLDKLCFSSYAMPKFV</sequence>
<reference evidence="2 3" key="1">
    <citation type="journal article" date="2013" name="Curr. Biol.">
        <title>The Genome of the Foraminiferan Reticulomyxa filosa.</title>
        <authorList>
            <person name="Glockner G."/>
            <person name="Hulsmann N."/>
            <person name="Schleicher M."/>
            <person name="Noegel A.A."/>
            <person name="Eichinger L."/>
            <person name="Gallinger C."/>
            <person name="Pawlowski J."/>
            <person name="Sierra R."/>
            <person name="Euteneuer U."/>
            <person name="Pillet L."/>
            <person name="Moustafa A."/>
            <person name="Platzer M."/>
            <person name="Groth M."/>
            <person name="Szafranski K."/>
            <person name="Schliwa M."/>
        </authorList>
    </citation>
    <scope>NUCLEOTIDE SEQUENCE [LARGE SCALE GENOMIC DNA]</scope>
</reference>
<accession>X6NN65</accession>
<proteinExistence type="predicted"/>
<dbReference type="AlphaFoldDB" id="X6NN65"/>
<feature type="transmembrane region" description="Helical" evidence="1">
    <location>
        <begin position="277"/>
        <end position="299"/>
    </location>
</feature>
<organism evidence="2 3">
    <name type="scientific">Reticulomyxa filosa</name>
    <dbReference type="NCBI Taxonomy" id="46433"/>
    <lineage>
        <taxon>Eukaryota</taxon>
        <taxon>Sar</taxon>
        <taxon>Rhizaria</taxon>
        <taxon>Retaria</taxon>
        <taxon>Foraminifera</taxon>
        <taxon>Monothalamids</taxon>
        <taxon>Reticulomyxidae</taxon>
        <taxon>Reticulomyxa</taxon>
    </lineage>
</organism>
<dbReference type="InterPro" id="IPR011042">
    <property type="entry name" value="6-blade_b-propeller_TolB-like"/>
</dbReference>
<gene>
    <name evidence="2" type="ORF">RFI_09973</name>
</gene>
<dbReference type="PANTHER" id="PTHR19328">
    <property type="entry name" value="HEDGEHOG-INTERACTING PROTEIN"/>
    <property type="match status" value="1"/>
</dbReference>
<keyword evidence="1" id="KW-0472">Membrane</keyword>
<dbReference type="SUPFAM" id="SSF50952">
    <property type="entry name" value="Soluble quinoprotein glucose dehydrogenase"/>
    <property type="match status" value="1"/>
</dbReference>
<dbReference type="PANTHER" id="PTHR19328:SF40">
    <property type="entry name" value="BLL0591 PROTEIN"/>
    <property type="match status" value="1"/>
</dbReference>
<evidence type="ECO:0000313" key="3">
    <source>
        <dbReference type="Proteomes" id="UP000023152"/>
    </source>
</evidence>
<keyword evidence="1" id="KW-0812">Transmembrane</keyword>
<evidence type="ECO:0000256" key="1">
    <source>
        <dbReference type="SAM" id="Phobius"/>
    </source>
</evidence>
<name>X6NN65_RETFI</name>